<organism evidence="1 2">
    <name type="scientific">Hymenobacter aranciens</name>
    <dbReference type="NCBI Taxonomy" id="3063996"/>
    <lineage>
        <taxon>Bacteria</taxon>
        <taxon>Pseudomonadati</taxon>
        <taxon>Bacteroidota</taxon>
        <taxon>Cytophagia</taxon>
        <taxon>Cytophagales</taxon>
        <taxon>Hymenobacteraceae</taxon>
        <taxon>Hymenobacter</taxon>
    </lineage>
</organism>
<keyword evidence="2" id="KW-1185">Reference proteome</keyword>
<dbReference type="EMBL" id="JAUQSY010000025">
    <property type="protein sequence ID" value="MDO7877734.1"/>
    <property type="molecule type" value="Genomic_DNA"/>
</dbReference>
<comment type="caution">
    <text evidence="1">The sequence shown here is derived from an EMBL/GenBank/DDBJ whole genome shotgun (WGS) entry which is preliminary data.</text>
</comment>
<gene>
    <name evidence="1" type="ORF">Q5H93_23560</name>
</gene>
<dbReference type="RefSeq" id="WP_305009189.1">
    <property type="nucleotide sequence ID" value="NZ_JAUQSY010000025.1"/>
</dbReference>
<protein>
    <submittedName>
        <fullName evidence="1">Uncharacterized protein</fullName>
    </submittedName>
</protein>
<proteinExistence type="predicted"/>
<evidence type="ECO:0000313" key="1">
    <source>
        <dbReference type="EMBL" id="MDO7877734.1"/>
    </source>
</evidence>
<reference evidence="1" key="1">
    <citation type="submission" date="2023-07" db="EMBL/GenBank/DDBJ databases">
        <authorList>
            <person name="Kim M.K."/>
        </authorList>
    </citation>
    <scope>NUCLEOTIDE SEQUENCE</scope>
    <source>
        <strain evidence="1">ASUV-10-1</strain>
    </source>
</reference>
<dbReference type="Proteomes" id="UP001176429">
    <property type="component" value="Unassembled WGS sequence"/>
</dbReference>
<dbReference type="Pfam" id="PF20012">
    <property type="entry name" value="GAP1-N1"/>
    <property type="match status" value="1"/>
</dbReference>
<sequence>MQIHQAYFGAVGGTSHGQLASSLADGSLRPFLSAFTDRPGALPAGFALQPYLAATAHEKYYLICRTWADTAVARSGMVFTHVLLLPLQRVPMLTDLASVLRLLLAEPPPMAERPTHLAPLVLPETAGPSTQPVTSVPEGWLAVLNQLVDQASPAPVFVMSEPNRFQKLLEALWRGLPAPLRAGLSWGIRFNPPAAEDALPLLVNVPDELAAKWRGTAVLKLEAEPTKAPATPIEQLLLDGSQRDDFRGFMERLEVIPDSFRSLKLCQRAYAQTENLPGTDADKLLALLRTIRQLQPAPDKALDFKWQVVQALASALSVGGEQQALGLRNVPIGPFLPQAERLAQAVGQVVARVVTTVSPDAGMQENLLGYLADENPANMESWWREAALLAFTQTVAVGSPQVARVVWLGIGQAATTRDYLLGHVPATPEWEGLLSKTVPASLTTTVADAVCGFSAGRSWWDLFAAAVAAAYQPAEALRKQVKAERHVTTTASPRVSRLAAKVADEELVALAVELPSHQLLQLAGEACGRTPALLAPMDVRQQPWRTIWAESLRQTRLIAAGLREPAETIKVFLGAVATGQANEELPLELIAASTYANVLHLPERAGLWNKLPAALQPKFVTATLDALVGEILAGRWEGAADPILVKQARTIEFITNFLAQQRNDLAAVLSVNAVLSNLTDNYLKDYIRNLGTVSGVAAVQLGQFVALHGWKLSADAILDKARYNDDFRPALRECVGLFSWLEKFFNYKLFEHQVGKDDAWNALEVLMNKLYGGGPDQDNIWKRAGGDVTKLTNAQSRGEQWAAAIRLLRHGGGGKYVSAASLLRAARGDFKNNPELHSLERLLHLF</sequence>
<name>A0ABT9BJ84_9BACT</name>
<evidence type="ECO:0000313" key="2">
    <source>
        <dbReference type="Proteomes" id="UP001176429"/>
    </source>
</evidence>
<accession>A0ABT9BJ84</accession>